<dbReference type="Proteomes" id="UP001500266">
    <property type="component" value="Unassembled WGS sequence"/>
</dbReference>
<reference evidence="3" key="1">
    <citation type="journal article" date="2019" name="Int. J. Syst. Evol. Microbiol.">
        <title>The Global Catalogue of Microorganisms (GCM) 10K type strain sequencing project: providing services to taxonomists for standard genome sequencing and annotation.</title>
        <authorList>
            <consortium name="The Broad Institute Genomics Platform"/>
            <consortium name="The Broad Institute Genome Sequencing Center for Infectious Disease"/>
            <person name="Wu L."/>
            <person name="Ma J."/>
        </authorList>
    </citation>
    <scope>NUCLEOTIDE SEQUENCE [LARGE SCALE GENOMIC DNA]</scope>
    <source>
        <strain evidence="3">JCM 17316</strain>
    </source>
</reference>
<proteinExistence type="predicted"/>
<organism evidence="2 3">
    <name type="scientific">Actinomadura keratinilytica</name>
    <dbReference type="NCBI Taxonomy" id="547461"/>
    <lineage>
        <taxon>Bacteria</taxon>
        <taxon>Bacillati</taxon>
        <taxon>Actinomycetota</taxon>
        <taxon>Actinomycetes</taxon>
        <taxon>Streptosporangiales</taxon>
        <taxon>Thermomonosporaceae</taxon>
        <taxon>Actinomadura</taxon>
    </lineage>
</organism>
<keyword evidence="3" id="KW-1185">Reference proteome</keyword>
<evidence type="ECO:0000313" key="3">
    <source>
        <dbReference type="Proteomes" id="UP001500266"/>
    </source>
</evidence>
<protein>
    <submittedName>
        <fullName evidence="2">Uncharacterized protein</fullName>
    </submittedName>
</protein>
<name>A0ABP7YJK3_9ACTN</name>
<sequence length="105" mass="11027">MGDELVMGVGGHDQQSCRPHPINANIPARYRAGIAAKQPPKGRFRSRSAAGGHAAADGGHERVSSVTWDLLVGAARPADDHDRTAFSGRHPDSRGSCICERCAAA</sequence>
<feature type="region of interest" description="Disordered" evidence="1">
    <location>
        <begin position="1"/>
        <end position="24"/>
    </location>
</feature>
<feature type="region of interest" description="Disordered" evidence="1">
    <location>
        <begin position="37"/>
        <end position="62"/>
    </location>
</feature>
<evidence type="ECO:0000256" key="1">
    <source>
        <dbReference type="SAM" id="MobiDB-lite"/>
    </source>
</evidence>
<comment type="caution">
    <text evidence="2">The sequence shown here is derived from an EMBL/GenBank/DDBJ whole genome shotgun (WGS) entry which is preliminary data.</text>
</comment>
<gene>
    <name evidence="2" type="ORF">GCM10022416_20550</name>
</gene>
<accession>A0ABP7YJK3</accession>
<evidence type="ECO:0000313" key="2">
    <source>
        <dbReference type="EMBL" id="GAA4136653.1"/>
    </source>
</evidence>
<dbReference type="EMBL" id="BAABDO010000021">
    <property type="protein sequence ID" value="GAA4136653.1"/>
    <property type="molecule type" value="Genomic_DNA"/>
</dbReference>